<dbReference type="PANTHER" id="PTHR47328">
    <property type="match status" value="1"/>
</dbReference>
<dbReference type="AlphaFoldDB" id="A0A1L3ZT05"/>
<evidence type="ECO:0000313" key="1">
    <source>
        <dbReference type="EMBL" id="API58757.1"/>
    </source>
</evidence>
<dbReference type="Proteomes" id="UP000182063">
    <property type="component" value="Chromosome"/>
</dbReference>
<evidence type="ECO:0000313" key="2">
    <source>
        <dbReference type="Proteomes" id="UP000182063"/>
    </source>
</evidence>
<dbReference type="InterPro" id="IPR035959">
    <property type="entry name" value="RutC-like_sf"/>
</dbReference>
<reference evidence="2" key="1">
    <citation type="submission" date="2016-11" db="EMBL/GenBank/DDBJ databases">
        <title>Complete Genome Sequence of alachlor-degrading Sphingomonas sp. strain JJ-A5.</title>
        <authorList>
            <person name="Lee H."/>
            <person name="Ka J.-O."/>
        </authorList>
    </citation>
    <scope>NUCLEOTIDE SEQUENCE [LARGE SCALE GENOMIC DNA]</scope>
    <source>
        <strain evidence="2">JJ-A5</strain>
    </source>
</reference>
<dbReference type="RefSeq" id="WP_072596311.1">
    <property type="nucleotide sequence ID" value="NZ_CP018221.1"/>
</dbReference>
<name>A0A1L3ZT05_9SPHN</name>
<organism evidence="1 2">
    <name type="scientific">Tardibacter chloracetimidivorans</name>
    <dbReference type="NCBI Taxonomy" id="1921510"/>
    <lineage>
        <taxon>Bacteria</taxon>
        <taxon>Pseudomonadati</taxon>
        <taxon>Pseudomonadota</taxon>
        <taxon>Alphaproteobacteria</taxon>
        <taxon>Sphingomonadales</taxon>
        <taxon>Sphingomonadaceae</taxon>
        <taxon>Tardibacter</taxon>
    </lineage>
</organism>
<protein>
    <recommendedName>
        <fullName evidence="3">RidA/YER057c/UK114 family protein</fullName>
    </recommendedName>
</protein>
<dbReference type="InterPro" id="IPR006175">
    <property type="entry name" value="YjgF/YER057c/UK114"/>
</dbReference>
<dbReference type="KEGG" id="sphj:BSL82_05045"/>
<dbReference type="Gene3D" id="3.30.1330.40">
    <property type="entry name" value="RutC-like"/>
    <property type="match status" value="1"/>
</dbReference>
<sequence>MTIRHMNPGPRMSPATIHAGVVYLSGQIAAPGEDVAVQTEAVLNAIDTLLQEAGSDRAHLLQATIWLSDMADFPVMNEIWEKWLTDVKAPARATGEVKLASPDYKIEILVTAALR</sequence>
<dbReference type="InterPro" id="IPR035709">
    <property type="entry name" value="YoaB-like"/>
</dbReference>
<dbReference type="OrthoDB" id="9803101at2"/>
<evidence type="ECO:0008006" key="3">
    <source>
        <dbReference type="Google" id="ProtNLM"/>
    </source>
</evidence>
<proteinExistence type="predicted"/>
<dbReference type="SUPFAM" id="SSF55298">
    <property type="entry name" value="YjgF-like"/>
    <property type="match status" value="1"/>
</dbReference>
<dbReference type="CDD" id="cd06150">
    <property type="entry name" value="YjgF_YER057c_UK114_like_2"/>
    <property type="match status" value="1"/>
</dbReference>
<dbReference type="Pfam" id="PF01042">
    <property type="entry name" value="Ribonuc_L-PSP"/>
    <property type="match status" value="1"/>
</dbReference>
<gene>
    <name evidence="1" type="ORF">BSL82_05045</name>
</gene>
<accession>A0A1L3ZT05</accession>
<dbReference type="PANTHER" id="PTHR47328:SF1">
    <property type="entry name" value="RUTC FAMILY PROTEIN YOAB"/>
    <property type="match status" value="1"/>
</dbReference>
<dbReference type="EMBL" id="CP018221">
    <property type="protein sequence ID" value="API58757.1"/>
    <property type="molecule type" value="Genomic_DNA"/>
</dbReference>
<keyword evidence="2" id="KW-1185">Reference proteome</keyword>
<dbReference type="STRING" id="1921510.BSL82_05045"/>